<dbReference type="InterPro" id="IPR012337">
    <property type="entry name" value="RNaseH-like_sf"/>
</dbReference>
<feature type="region of interest" description="Disordered" evidence="1">
    <location>
        <begin position="266"/>
        <end position="291"/>
    </location>
</feature>
<dbReference type="PANTHER" id="PTHR42648:SF31">
    <property type="entry name" value="RNA-DIRECTED DNA POLYMERASE"/>
    <property type="match status" value="1"/>
</dbReference>
<keyword evidence="5" id="KW-1185">Reference proteome</keyword>
<dbReference type="Pfam" id="PF25597">
    <property type="entry name" value="SH3_retrovirus"/>
    <property type="match status" value="1"/>
</dbReference>
<evidence type="ECO:0000256" key="2">
    <source>
        <dbReference type="SAM" id="Phobius"/>
    </source>
</evidence>
<organism evidence="4 5">
    <name type="scientific">Trifolium medium</name>
    <dbReference type="NCBI Taxonomy" id="97028"/>
    <lineage>
        <taxon>Eukaryota</taxon>
        <taxon>Viridiplantae</taxon>
        <taxon>Streptophyta</taxon>
        <taxon>Embryophyta</taxon>
        <taxon>Tracheophyta</taxon>
        <taxon>Spermatophyta</taxon>
        <taxon>Magnoliopsida</taxon>
        <taxon>eudicotyledons</taxon>
        <taxon>Gunneridae</taxon>
        <taxon>Pentapetalae</taxon>
        <taxon>rosids</taxon>
        <taxon>fabids</taxon>
        <taxon>Fabales</taxon>
        <taxon>Fabaceae</taxon>
        <taxon>Papilionoideae</taxon>
        <taxon>50 kb inversion clade</taxon>
        <taxon>NPAAA clade</taxon>
        <taxon>Hologalegina</taxon>
        <taxon>IRL clade</taxon>
        <taxon>Trifolieae</taxon>
        <taxon>Trifolium</taxon>
    </lineage>
</organism>
<gene>
    <name evidence="4" type="ORF">A2U01_0007352</name>
</gene>
<feature type="compositionally biased region" description="Polar residues" evidence="1">
    <location>
        <begin position="266"/>
        <end position="279"/>
    </location>
</feature>
<dbReference type="PANTHER" id="PTHR42648">
    <property type="entry name" value="TRANSPOSASE, PUTATIVE-RELATED"/>
    <property type="match status" value="1"/>
</dbReference>
<dbReference type="Gene3D" id="3.30.420.10">
    <property type="entry name" value="Ribonuclease H-like superfamily/Ribonuclease H"/>
    <property type="match status" value="1"/>
</dbReference>
<feature type="non-terminal residue" evidence="4">
    <location>
        <position position="306"/>
    </location>
</feature>
<evidence type="ECO:0000259" key="3">
    <source>
        <dbReference type="Pfam" id="PF25597"/>
    </source>
</evidence>
<dbReference type="InterPro" id="IPR036397">
    <property type="entry name" value="RNaseH_sf"/>
</dbReference>
<feature type="domain" description="Retroviral polymerase SH3-like" evidence="3">
    <location>
        <begin position="174"/>
        <end position="227"/>
    </location>
</feature>
<dbReference type="Proteomes" id="UP000265520">
    <property type="component" value="Unassembled WGS sequence"/>
</dbReference>
<comment type="caution">
    <text evidence="4">The sequence shown here is derived from an EMBL/GenBank/DDBJ whole genome shotgun (WGS) entry which is preliminary data.</text>
</comment>
<keyword evidence="2" id="KW-1133">Transmembrane helix</keyword>
<dbReference type="InterPro" id="IPR057670">
    <property type="entry name" value="SH3_retrovirus"/>
</dbReference>
<protein>
    <submittedName>
        <fullName evidence="4">Peptide transporter PTR2</fullName>
    </submittedName>
</protein>
<dbReference type="InterPro" id="IPR039537">
    <property type="entry name" value="Retrotran_Ty1/copia-like"/>
</dbReference>
<evidence type="ECO:0000256" key="1">
    <source>
        <dbReference type="SAM" id="MobiDB-lite"/>
    </source>
</evidence>
<evidence type="ECO:0000313" key="5">
    <source>
        <dbReference type="Proteomes" id="UP000265520"/>
    </source>
</evidence>
<keyword evidence="2" id="KW-0472">Membrane</keyword>
<feature type="transmembrane region" description="Helical" evidence="2">
    <location>
        <begin position="113"/>
        <end position="133"/>
    </location>
</feature>
<dbReference type="AlphaFoldDB" id="A0A392MHC3"/>
<keyword evidence="2" id="KW-0812">Transmembrane</keyword>
<dbReference type="GO" id="GO:0003676">
    <property type="term" value="F:nucleic acid binding"/>
    <property type="evidence" value="ECO:0007669"/>
    <property type="project" value="InterPro"/>
</dbReference>
<dbReference type="EMBL" id="LXQA010010403">
    <property type="protein sequence ID" value="MCH86495.1"/>
    <property type="molecule type" value="Genomic_DNA"/>
</dbReference>
<accession>A0A392MHC3</accession>
<dbReference type="SUPFAM" id="SSF53098">
    <property type="entry name" value="Ribonuclease H-like"/>
    <property type="match status" value="1"/>
</dbReference>
<sequence>MFLLEASSSMTNARSKVNNIHMPSTSSSGAGFQGIYSVSCNFISDVVNTWIVDSGATDHACYSIHLFTSYKKENHIPRTIGSAKLAHGLYYLEGQLILGLLQVLFVIPSLSLAHLFGIFVLVMLLSLDLWGPYSTPTLHGHKYFLTIVDDFSRYTWIMLLKGKHEAASQIQSTDVNKTKLHPRATKCIFLGYKSWIKGYVVLNIGNYQTSISKNVLFEETVFPYITRKPIIQSWEYLDSTKPHSQKSTTFSPPPIDHILPLSNPQPSLDSPPFSDSNTTIPPPSSPPPKRKSTRLKLVLFIFWTII</sequence>
<evidence type="ECO:0000313" key="4">
    <source>
        <dbReference type="EMBL" id="MCH86495.1"/>
    </source>
</evidence>
<name>A0A392MHC3_9FABA</name>
<reference evidence="4 5" key="1">
    <citation type="journal article" date="2018" name="Front. Plant Sci.">
        <title>Red Clover (Trifolium pratense) and Zigzag Clover (T. medium) - A Picture of Genomic Similarities and Differences.</title>
        <authorList>
            <person name="Dluhosova J."/>
            <person name="Istvanek J."/>
            <person name="Nedelnik J."/>
            <person name="Repkova J."/>
        </authorList>
    </citation>
    <scope>NUCLEOTIDE SEQUENCE [LARGE SCALE GENOMIC DNA]</scope>
    <source>
        <strain evidence="5">cv. 10/8</strain>
        <tissue evidence="4">Leaf</tissue>
    </source>
</reference>
<proteinExistence type="predicted"/>